<comment type="caution">
    <text evidence="1">The sequence shown here is derived from an EMBL/GenBank/DDBJ whole genome shotgun (WGS) entry which is preliminary data.</text>
</comment>
<dbReference type="EMBL" id="CM047587">
    <property type="protein sequence ID" value="KAI9906376.1"/>
    <property type="molecule type" value="Genomic_DNA"/>
</dbReference>
<accession>A0ACC0VKR7</accession>
<dbReference type="Proteomes" id="UP001163321">
    <property type="component" value="Chromosome 8"/>
</dbReference>
<evidence type="ECO:0000313" key="1">
    <source>
        <dbReference type="EMBL" id="KAI9906376.1"/>
    </source>
</evidence>
<protein>
    <submittedName>
        <fullName evidence="1">Uncharacterized protein</fullName>
    </submittedName>
</protein>
<gene>
    <name evidence="1" type="ORF">PsorP6_002796</name>
</gene>
<organism evidence="1 2">
    <name type="scientific">Peronosclerospora sorghi</name>
    <dbReference type="NCBI Taxonomy" id="230839"/>
    <lineage>
        <taxon>Eukaryota</taxon>
        <taxon>Sar</taxon>
        <taxon>Stramenopiles</taxon>
        <taxon>Oomycota</taxon>
        <taxon>Peronosporomycetes</taxon>
        <taxon>Peronosporales</taxon>
        <taxon>Peronosporaceae</taxon>
        <taxon>Peronosclerospora</taxon>
    </lineage>
</organism>
<name>A0ACC0VKR7_9STRA</name>
<sequence>MAESGAKWVLRKKPHGEILPSAHDVEREYRILKALEHTEVPVPRVVLLCKDVTILGTVFYLMEYIDGRIFQDPLLSGIKPMHRYAMYSSVIDSLVKLHNVEYRKIGLENFGKPNNYCQRVVARWRRQVLGGQRIFHEAGIKENPKLVPLQEWLAQNADGVDNATVTLNEEPRIVHGDFRIDNVIFHPTQPRVLAILDWELCTIGNPFADLATFAFMHRLPRDNSNTIMTPGLSGISLKKSGIPSERDVLLGYCRRSKRFPLTSQTWNFFIGMVIYRFAAICHGVYARALLGNASSANAACAKTTMDRLLEMSDDILNVSASRSPDTEFEHMLAFPIRPHALQIYRKLVNFCQMRVYPAENIHLHQIAEARKEGRVWDVIPLIIEELKAEAKSIGLWNLFLPECVVPALDGKGPDVKYGRDLTYLEYGLMCEVMGRSIVLAPEVFNCSAPDTGNMEILSRFCTVEQKYQWLVPLLKGDIRSCFAMTEKNVASSDATNIETSIIRDEKRQEYVINGHKFYVSEQVIRVAKSLC</sequence>
<evidence type="ECO:0000313" key="2">
    <source>
        <dbReference type="Proteomes" id="UP001163321"/>
    </source>
</evidence>
<reference evidence="1 2" key="1">
    <citation type="journal article" date="2022" name="bioRxiv">
        <title>The genome of the oomycete Peronosclerospora sorghi, a cosmopolitan pathogen of maize and sorghum, is inflated with dispersed pseudogenes.</title>
        <authorList>
            <person name="Fletcher K."/>
            <person name="Martin F."/>
            <person name="Isakeit T."/>
            <person name="Cavanaugh K."/>
            <person name="Magill C."/>
            <person name="Michelmore R."/>
        </authorList>
    </citation>
    <scope>NUCLEOTIDE SEQUENCE [LARGE SCALE GENOMIC DNA]</scope>
    <source>
        <strain evidence="1">P6</strain>
    </source>
</reference>
<keyword evidence="2" id="KW-1185">Reference proteome</keyword>
<proteinExistence type="predicted"/>